<evidence type="ECO:0000313" key="5">
    <source>
        <dbReference type="WBParaSite" id="SRAE_1000332800.1"/>
    </source>
</evidence>
<reference evidence="3" key="1">
    <citation type="submission" date="2014-09" db="EMBL/GenBank/DDBJ databases">
        <authorList>
            <person name="Aslett A.Martin."/>
        </authorList>
    </citation>
    <scope>NUCLEOTIDE SEQUENCE</scope>
    <source>
        <strain evidence="3">ED321 Heterogonic</strain>
    </source>
</reference>
<keyword evidence="2" id="KW-0472">Membrane</keyword>
<feature type="region of interest" description="Disordered" evidence="1">
    <location>
        <begin position="1"/>
        <end position="27"/>
    </location>
</feature>
<dbReference type="WormBase" id="SRAE_1000332800">
    <property type="protein sequence ID" value="SRP10576"/>
    <property type="gene ID" value="WBGene00259945"/>
</dbReference>
<dbReference type="GeneID" id="36377440"/>
<evidence type="ECO:0000313" key="4">
    <source>
        <dbReference type="Proteomes" id="UP000035682"/>
    </source>
</evidence>
<protein>
    <submittedName>
        <fullName evidence="3 5">Uncharacterized protein</fullName>
    </submittedName>
</protein>
<dbReference type="EMBL" id="LN609528">
    <property type="protein sequence ID" value="CEF65075.1"/>
    <property type="molecule type" value="Genomic_DNA"/>
</dbReference>
<organism evidence="3">
    <name type="scientific">Strongyloides ratti</name>
    <name type="common">Parasitic roundworm</name>
    <dbReference type="NCBI Taxonomy" id="34506"/>
    <lineage>
        <taxon>Eukaryota</taxon>
        <taxon>Metazoa</taxon>
        <taxon>Ecdysozoa</taxon>
        <taxon>Nematoda</taxon>
        <taxon>Chromadorea</taxon>
        <taxon>Rhabditida</taxon>
        <taxon>Tylenchina</taxon>
        <taxon>Panagrolaimomorpha</taxon>
        <taxon>Strongyloidoidea</taxon>
        <taxon>Strongyloididae</taxon>
        <taxon>Strongyloides</taxon>
    </lineage>
</organism>
<accession>A0A090LC12</accession>
<evidence type="ECO:0000256" key="1">
    <source>
        <dbReference type="SAM" id="MobiDB-lite"/>
    </source>
</evidence>
<dbReference type="CTD" id="36377440"/>
<name>A0A090LC12_STRRB</name>
<reference evidence="5" key="3">
    <citation type="submission" date="2020-12" db="UniProtKB">
        <authorList>
            <consortium name="WormBaseParasite"/>
        </authorList>
    </citation>
    <scope>IDENTIFICATION</scope>
</reference>
<gene>
    <name evidence="3 5 6" type="ORF">SRAE_1000332800</name>
</gene>
<proteinExistence type="predicted"/>
<evidence type="ECO:0000313" key="6">
    <source>
        <dbReference type="WormBase" id="SRAE_1000332800"/>
    </source>
</evidence>
<evidence type="ECO:0000256" key="2">
    <source>
        <dbReference type="SAM" id="Phobius"/>
    </source>
</evidence>
<reference evidence="4" key="2">
    <citation type="submission" date="2014-09" db="EMBL/GenBank/DDBJ databases">
        <authorList>
            <person name="Martin A.A."/>
        </authorList>
    </citation>
    <scope>NUCLEOTIDE SEQUENCE</scope>
    <source>
        <strain evidence="4">ED321</strain>
    </source>
</reference>
<keyword evidence="2" id="KW-0812">Transmembrane</keyword>
<dbReference type="WBParaSite" id="SRAE_1000332800.1">
    <property type="protein sequence ID" value="SRAE_1000332800.1"/>
    <property type="gene ID" value="WBGene00259945"/>
</dbReference>
<keyword evidence="4" id="KW-1185">Reference proteome</keyword>
<keyword evidence="2" id="KW-1133">Transmembrane helix</keyword>
<feature type="transmembrane region" description="Helical" evidence="2">
    <location>
        <begin position="72"/>
        <end position="93"/>
    </location>
</feature>
<evidence type="ECO:0000313" key="3">
    <source>
        <dbReference type="EMBL" id="CEF65075.1"/>
    </source>
</evidence>
<sequence>MIAPSIDSDIEIVTTPSPKSPPDHHLSGHVNLSFEPYIFQASNDVPFYYIPYSNSWNQHYREEDNFIMKMKYPMVFCFILIIIIIITVTYIVLDTTFVSTTETFKE</sequence>
<dbReference type="RefSeq" id="XP_024504276.1">
    <property type="nucleotide sequence ID" value="XM_024650505.1"/>
</dbReference>
<dbReference type="Proteomes" id="UP000035682">
    <property type="component" value="Unplaced"/>
</dbReference>
<dbReference type="AlphaFoldDB" id="A0A090LC12"/>